<feature type="compositionally biased region" description="Polar residues" evidence="1">
    <location>
        <begin position="39"/>
        <end position="53"/>
    </location>
</feature>
<name>A0ABM9IEU7_9BACT</name>
<gene>
    <name evidence="2" type="ORF">MFUM_1893</name>
</gene>
<accession>A0ABM9IEU7</accession>
<proteinExistence type="predicted"/>
<dbReference type="Proteomes" id="UP001161497">
    <property type="component" value="Chromosome"/>
</dbReference>
<dbReference type="EMBL" id="OX458932">
    <property type="protein sequence ID" value="CAI9086215.1"/>
    <property type="molecule type" value="Genomic_DNA"/>
</dbReference>
<evidence type="ECO:0000313" key="3">
    <source>
        <dbReference type="Proteomes" id="UP001161497"/>
    </source>
</evidence>
<feature type="region of interest" description="Disordered" evidence="1">
    <location>
        <begin position="16"/>
        <end position="53"/>
    </location>
</feature>
<reference evidence="2" key="1">
    <citation type="submission" date="2023-03" db="EMBL/GenBank/DDBJ databases">
        <authorList>
            <person name="Cremers G."/>
            <person name="Picone N."/>
        </authorList>
    </citation>
    <scope>NUCLEOTIDE SEQUENCE</scope>
    <source>
        <strain evidence="2">Sample_alias</strain>
    </source>
</reference>
<organism evidence="2 3">
    <name type="scientific">Candidatus Methylacidiphilum fumarolicum</name>
    <dbReference type="NCBI Taxonomy" id="591154"/>
    <lineage>
        <taxon>Bacteria</taxon>
        <taxon>Pseudomonadati</taxon>
        <taxon>Verrucomicrobiota</taxon>
        <taxon>Methylacidiphilae</taxon>
        <taxon>Methylacidiphilales</taxon>
        <taxon>Methylacidiphilaceae</taxon>
        <taxon>Methylacidiphilum (ex Ratnadevi et al. 2023)</taxon>
    </lineage>
</organism>
<evidence type="ECO:0000313" key="2">
    <source>
        <dbReference type="EMBL" id="CAI9086215.1"/>
    </source>
</evidence>
<keyword evidence="3" id="KW-1185">Reference proteome</keyword>
<protein>
    <submittedName>
        <fullName evidence="2">Uncharacterized protein</fullName>
    </submittedName>
</protein>
<evidence type="ECO:0000256" key="1">
    <source>
        <dbReference type="SAM" id="MobiDB-lite"/>
    </source>
</evidence>
<sequence length="53" mass="5959">MNRHIESIYAEEVWRANRSEHQQPVAQGDEKGSRPPTGLWQTSGIFPMSTSCG</sequence>